<accession>A0A1C5IXJ9</accession>
<organism evidence="1 2">
    <name type="scientific">Micromonospora inositola</name>
    <dbReference type="NCBI Taxonomy" id="47865"/>
    <lineage>
        <taxon>Bacteria</taxon>
        <taxon>Bacillati</taxon>
        <taxon>Actinomycetota</taxon>
        <taxon>Actinomycetes</taxon>
        <taxon>Micromonosporales</taxon>
        <taxon>Micromonosporaceae</taxon>
        <taxon>Micromonospora</taxon>
    </lineage>
</organism>
<gene>
    <name evidence="1" type="ORF">GA0070613_3574</name>
</gene>
<sequence>MAALPFGGPEREETPVSDRELYCDSCEGVQPFEAPPCADGHGVDCPELVCAGCGVALLIATFAFRPPRLDSRRRVATHRRAA</sequence>
<evidence type="ECO:0000313" key="1">
    <source>
        <dbReference type="EMBL" id="SCG62659.1"/>
    </source>
</evidence>
<protein>
    <submittedName>
        <fullName evidence="1">Uncharacterized protein</fullName>
    </submittedName>
</protein>
<name>A0A1C5IXJ9_9ACTN</name>
<reference evidence="2" key="1">
    <citation type="submission" date="2016-06" db="EMBL/GenBank/DDBJ databases">
        <authorList>
            <person name="Varghese N."/>
            <person name="Submissions Spin"/>
        </authorList>
    </citation>
    <scope>NUCLEOTIDE SEQUENCE [LARGE SCALE GENOMIC DNA]</scope>
    <source>
        <strain evidence="2">DSM 43819</strain>
    </source>
</reference>
<dbReference type="AlphaFoldDB" id="A0A1C5IXJ9"/>
<keyword evidence="2" id="KW-1185">Reference proteome</keyword>
<evidence type="ECO:0000313" key="2">
    <source>
        <dbReference type="Proteomes" id="UP000198221"/>
    </source>
</evidence>
<proteinExistence type="predicted"/>
<dbReference type="EMBL" id="LT607754">
    <property type="protein sequence ID" value="SCG62659.1"/>
    <property type="molecule type" value="Genomic_DNA"/>
</dbReference>
<dbReference type="Proteomes" id="UP000198221">
    <property type="component" value="Chromosome I"/>
</dbReference>